<keyword evidence="9 12" id="KW-0573">Peptidoglycan synthesis</keyword>
<dbReference type="InterPro" id="IPR018109">
    <property type="entry name" value="Folylpolyglutamate_synth_CS"/>
</dbReference>
<dbReference type="GO" id="GO:0000287">
    <property type="term" value="F:magnesium ion binding"/>
    <property type="evidence" value="ECO:0007669"/>
    <property type="project" value="UniProtKB-UniRule"/>
</dbReference>
<comment type="cofactor">
    <cofactor evidence="12">
        <name>Mg(2+)</name>
        <dbReference type="ChEBI" id="CHEBI:18420"/>
    </cofactor>
</comment>
<reference evidence="18" key="1">
    <citation type="submission" date="2017-01" db="EMBL/GenBank/DDBJ databases">
        <authorList>
            <person name="Varghese N."/>
            <person name="Submissions S."/>
        </authorList>
    </citation>
    <scope>NUCLEOTIDE SEQUENCE [LARGE SCALE GENOMIC DNA]</scope>
    <source>
        <strain evidence="18">DSM 16176</strain>
    </source>
</reference>
<dbReference type="InterPro" id="IPR005761">
    <property type="entry name" value="UDP-N-AcMur-Glu-dNH2Pim_ligase"/>
</dbReference>
<dbReference type="Pfam" id="PF02875">
    <property type="entry name" value="Mur_ligase_C"/>
    <property type="match status" value="1"/>
</dbReference>
<feature type="domain" description="Mur ligase N-terminal catalytic" evidence="14">
    <location>
        <begin position="17"/>
        <end position="92"/>
    </location>
</feature>
<dbReference type="HAMAP" id="MF_00208">
    <property type="entry name" value="MurE"/>
    <property type="match status" value="1"/>
</dbReference>
<keyword evidence="18" id="KW-1185">Reference proteome</keyword>
<evidence type="ECO:0000256" key="1">
    <source>
        <dbReference type="ARBA" id="ARBA00004752"/>
    </source>
</evidence>
<keyword evidence="3 12" id="KW-0963">Cytoplasm</keyword>
<evidence type="ECO:0000313" key="18">
    <source>
        <dbReference type="Proteomes" id="UP000186156"/>
    </source>
</evidence>
<evidence type="ECO:0000256" key="12">
    <source>
        <dbReference type="HAMAP-Rule" id="MF_00208"/>
    </source>
</evidence>
<dbReference type="Pfam" id="PF01225">
    <property type="entry name" value="Mur_ligase"/>
    <property type="match status" value="1"/>
</dbReference>
<comment type="similarity">
    <text evidence="2 12">Belongs to the MurCDEF family. MurE subfamily.</text>
</comment>
<comment type="pathway">
    <text evidence="1 12 13">Cell wall biogenesis; peptidoglycan biosynthesis.</text>
</comment>
<feature type="binding site" evidence="12">
    <location>
        <begin position="149"/>
        <end position="150"/>
    </location>
    <ligand>
        <name>UDP-N-acetyl-alpha-D-muramoyl-L-alanyl-D-glutamate</name>
        <dbReference type="ChEBI" id="CHEBI:83900"/>
    </ligand>
</feature>
<dbReference type="NCBIfam" id="TIGR01085">
    <property type="entry name" value="murE"/>
    <property type="match status" value="1"/>
</dbReference>
<gene>
    <name evidence="12" type="primary">murE</name>
    <name evidence="17" type="ORF">SAMN05421799_11355</name>
</gene>
<comment type="subcellular location">
    <subcellularLocation>
        <location evidence="12 13">Cytoplasm</location>
    </subcellularLocation>
</comment>
<dbReference type="SUPFAM" id="SSF53244">
    <property type="entry name" value="MurD-like peptide ligases, peptide-binding domain"/>
    <property type="match status" value="1"/>
</dbReference>
<feature type="binding site" evidence="12">
    <location>
        <position position="184"/>
    </location>
    <ligand>
        <name>UDP-N-acetyl-alpha-D-muramoyl-L-alanyl-D-glutamate</name>
        <dbReference type="ChEBI" id="CHEBI:83900"/>
    </ligand>
</feature>
<evidence type="ECO:0000256" key="9">
    <source>
        <dbReference type="ARBA" id="ARBA00022984"/>
    </source>
</evidence>
<dbReference type="RefSeq" id="WP_076348877.1">
    <property type="nucleotide sequence ID" value="NZ_FTOO01000013.1"/>
</dbReference>
<comment type="PTM">
    <text evidence="12">Carboxylation is probably crucial for Mg(2+) binding and, consequently, for the gamma-phosphate positioning of ATP.</text>
</comment>
<evidence type="ECO:0000313" key="17">
    <source>
        <dbReference type="EMBL" id="SIT09790.1"/>
    </source>
</evidence>
<dbReference type="GO" id="GO:0008360">
    <property type="term" value="P:regulation of cell shape"/>
    <property type="evidence" value="ECO:0007669"/>
    <property type="project" value="UniProtKB-KW"/>
</dbReference>
<comment type="function">
    <text evidence="12">Catalyzes the addition of an amino acid to the nucleotide precursor UDP-N-acetylmuramoyl-L-alanyl-D-glutamate (UMAG) in the biosynthesis of bacterial cell-wall peptidoglycan.</text>
</comment>
<evidence type="ECO:0000256" key="13">
    <source>
        <dbReference type="RuleBase" id="RU004135"/>
    </source>
</evidence>
<dbReference type="GO" id="GO:0009252">
    <property type="term" value="P:peptidoglycan biosynthetic process"/>
    <property type="evidence" value="ECO:0007669"/>
    <property type="project" value="UniProtKB-UniRule"/>
</dbReference>
<organism evidence="17 18">
    <name type="scientific">Alicyclobacillus vulcanalis</name>
    <dbReference type="NCBI Taxonomy" id="252246"/>
    <lineage>
        <taxon>Bacteria</taxon>
        <taxon>Bacillati</taxon>
        <taxon>Bacillota</taxon>
        <taxon>Bacilli</taxon>
        <taxon>Bacillales</taxon>
        <taxon>Alicyclobacillaceae</taxon>
        <taxon>Alicyclobacillus</taxon>
    </lineage>
</organism>
<dbReference type="UniPathway" id="UPA00219"/>
<feature type="binding site" evidence="12">
    <location>
        <begin position="107"/>
        <end position="113"/>
    </location>
    <ligand>
        <name>ATP</name>
        <dbReference type="ChEBI" id="CHEBI:30616"/>
    </ligand>
</feature>
<keyword evidence="8 12" id="KW-0133">Cell shape</keyword>
<evidence type="ECO:0000256" key="7">
    <source>
        <dbReference type="ARBA" id="ARBA00022840"/>
    </source>
</evidence>
<keyword evidence="11 12" id="KW-0961">Cell wall biogenesis/degradation</keyword>
<feature type="binding site" evidence="12">
    <location>
        <position position="182"/>
    </location>
    <ligand>
        <name>UDP-N-acetyl-alpha-D-muramoyl-L-alanyl-D-glutamate</name>
        <dbReference type="ChEBI" id="CHEBI:83900"/>
    </ligand>
</feature>
<evidence type="ECO:0000259" key="14">
    <source>
        <dbReference type="Pfam" id="PF01225"/>
    </source>
</evidence>
<keyword evidence="12" id="KW-0460">Magnesium</keyword>
<dbReference type="InterPro" id="IPR013221">
    <property type="entry name" value="Mur_ligase_cen"/>
</dbReference>
<dbReference type="Gene3D" id="3.40.1390.10">
    <property type="entry name" value="MurE/MurF, N-terminal domain"/>
    <property type="match status" value="1"/>
</dbReference>
<keyword evidence="6 12" id="KW-0547">Nucleotide-binding</keyword>
<protein>
    <recommendedName>
        <fullName evidence="12">UDP-N-acetylmuramyl-tripeptide synthetase</fullName>
        <ecNumber evidence="12">6.3.2.-</ecNumber>
    </recommendedName>
    <alternativeName>
        <fullName evidence="12">UDP-MurNAc-tripeptide synthetase</fullName>
    </alternativeName>
</protein>
<keyword evidence="5 12" id="KW-0132">Cell division</keyword>
<dbReference type="NCBIfam" id="NF001126">
    <property type="entry name" value="PRK00139.1-4"/>
    <property type="match status" value="1"/>
</dbReference>
<dbReference type="SUPFAM" id="SSF63418">
    <property type="entry name" value="MurE/MurF N-terminal domain"/>
    <property type="match status" value="1"/>
</dbReference>
<evidence type="ECO:0000256" key="8">
    <source>
        <dbReference type="ARBA" id="ARBA00022960"/>
    </source>
</evidence>
<dbReference type="InterPro" id="IPR000713">
    <property type="entry name" value="Mur_ligase_N"/>
</dbReference>
<dbReference type="SUPFAM" id="SSF53623">
    <property type="entry name" value="MurD-like peptide ligases, catalytic domain"/>
    <property type="match status" value="1"/>
</dbReference>
<proteinExistence type="inferred from homology"/>
<dbReference type="Gene3D" id="3.90.190.20">
    <property type="entry name" value="Mur ligase, C-terminal domain"/>
    <property type="match status" value="1"/>
</dbReference>
<evidence type="ECO:0000256" key="11">
    <source>
        <dbReference type="ARBA" id="ARBA00023316"/>
    </source>
</evidence>
<evidence type="ECO:0000259" key="15">
    <source>
        <dbReference type="Pfam" id="PF02875"/>
    </source>
</evidence>
<evidence type="ECO:0000256" key="6">
    <source>
        <dbReference type="ARBA" id="ARBA00022741"/>
    </source>
</evidence>
<evidence type="ECO:0000256" key="2">
    <source>
        <dbReference type="ARBA" id="ARBA00005898"/>
    </source>
</evidence>
<evidence type="ECO:0000256" key="3">
    <source>
        <dbReference type="ARBA" id="ARBA00022490"/>
    </source>
</evidence>
<dbReference type="STRING" id="252246.SAMN05421799_11355"/>
<feature type="binding site" evidence="12">
    <location>
        <position position="176"/>
    </location>
    <ligand>
        <name>UDP-N-acetyl-alpha-D-muramoyl-L-alanyl-D-glutamate</name>
        <dbReference type="ChEBI" id="CHEBI:83900"/>
    </ligand>
</feature>
<dbReference type="InterPro" id="IPR036565">
    <property type="entry name" value="Mur-like_cat_sf"/>
</dbReference>
<dbReference type="Pfam" id="PF08245">
    <property type="entry name" value="Mur_ligase_M"/>
    <property type="match status" value="1"/>
</dbReference>
<accession>A0A1N7PGZ4</accession>
<dbReference type="PANTHER" id="PTHR23135:SF4">
    <property type="entry name" value="UDP-N-ACETYLMURAMOYL-L-ALANYL-D-GLUTAMATE--2,6-DIAMINOPIMELATE LIGASE MURE HOMOLOG, CHLOROPLASTIC"/>
    <property type="match status" value="1"/>
</dbReference>
<dbReference type="GO" id="GO:0005524">
    <property type="term" value="F:ATP binding"/>
    <property type="evidence" value="ECO:0007669"/>
    <property type="project" value="UniProtKB-UniRule"/>
</dbReference>
<evidence type="ECO:0000259" key="16">
    <source>
        <dbReference type="Pfam" id="PF08245"/>
    </source>
</evidence>
<evidence type="ECO:0000256" key="10">
    <source>
        <dbReference type="ARBA" id="ARBA00023306"/>
    </source>
</evidence>
<dbReference type="PROSITE" id="PS01011">
    <property type="entry name" value="FOLYLPOLYGLU_SYNT_1"/>
    <property type="match status" value="1"/>
</dbReference>
<keyword evidence="10 12" id="KW-0131">Cell cycle</keyword>
<dbReference type="InterPro" id="IPR036615">
    <property type="entry name" value="Mur_ligase_C_dom_sf"/>
</dbReference>
<dbReference type="InterPro" id="IPR004101">
    <property type="entry name" value="Mur_ligase_C"/>
</dbReference>
<evidence type="ECO:0000256" key="4">
    <source>
        <dbReference type="ARBA" id="ARBA00022598"/>
    </source>
</evidence>
<keyword evidence="7 12" id="KW-0067">ATP-binding</keyword>
<feature type="binding site" evidence="12">
    <location>
        <position position="24"/>
    </location>
    <ligand>
        <name>UDP-N-acetyl-alpha-D-muramoyl-L-alanyl-D-glutamate</name>
        <dbReference type="ChEBI" id="CHEBI:83900"/>
    </ligand>
</feature>
<dbReference type="GO" id="GO:0005737">
    <property type="term" value="C:cytoplasm"/>
    <property type="evidence" value="ECO:0007669"/>
    <property type="project" value="UniProtKB-SubCell"/>
</dbReference>
<dbReference type="EMBL" id="FTOO01000013">
    <property type="protein sequence ID" value="SIT09790.1"/>
    <property type="molecule type" value="Genomic_DNA"/>
</dbReference>
<dbReference type="InterPro" id="IPR035911">
    <property type="entry name" value="MurE/MurF_N"/>
</dbReference>
<dbReference type="PANTHER" id="PTHR23135">
    <property type="entry name" value="MUR LIGASE FAMILY MEMBER"/>
    <property type="match status" value="1"/>
</dbReference>
<dbReference type="Proteomes" id="UP000186156">
    <property type="component" value="Unassembled WGS sequence"/>
</dbReference>
<evidence type="ECO:0000256" key="5">
    <source>
        <dbReference type="ARBA" id="ARBA00022618"/>
    </source>
</evidence>
<feature type="domain" description="Mur ligase central" evidence="16">
    <location>
        <begin position="105"/>
        <end position="306"/>
    </location>
</feature>
<feature type="modified residue" description="N6-carboxylysine" evidence="12">
    <location>
        <position position="216"/>
    </location>
</feature>
<comment type="caution">
    <text evidence="12">Lacks conserved residue(s) required for the propagation of feature annotation.</text>
</comment>
<dbReference type="GO" id="GO:0004326">
    <property type="term" value="F:tetrahydrofolylpolyglutamate synthase activity"/>
    <property type="evidence" value="ECO:0007669"/>
    <property type="project" value="InterPro"/>
</dbReference>
<dbReference type="AlphaFoldDB" id="A0A1N7PGZ4"/>
<dbReference type="GO" id="GO:0051301">
    <property type="term" value="P:cell division"/>
    <property type="evidence" value="ECO:0007669"/>
    <property type="project" value="UniProtKB-KW"/>
</dbReference>
<dbReference type="EC" id="6.3.2.-" evidence="12"/>
<keyword evidence="4 12" id="KW-0436">Ligase</keyword>
<dbReference type="Gene3D" id="3.40.1190.10">
    <property type="entry name" value="Mur-like, catalytic domain"/>
    <property type="match status" value="1"/>
</dbReference>
<name>A0A1N7PGZ4_9BACL</name>
<feature type="domain" description="Mur ligase C-terminal" evidence="15">
    <location>
        <begin position="328"/>
        <end position="456"/>
    </location>
</feature>
<sequence length="489" mass="52965">MELWARELANGFANYGVTGVAMDSRQVSPGDVFVAIPGQHVDGHAFIPEAVARGAVAIVGERERETVNVPAGIPYVRVPDARRAASAISARVYGDPSRHLTVIGVTGTNGKTTTVHWIAHMLRCAGHRVGTLSSVVIDTTAKQMAAEWTTPEAPQLHRVLSEMLVAGCSHVVMEVSSHALVQHRTDDVDVDVAVFTNLSREHLDFHGTMEQYAAAKALLFRGLSADKPGAVLNSDSPYVEVMRRACLAPVVTYGVHSGDVRGQVMELQPWKTRLRIALPSAIEAEVELGHPGMYNVYNLLAAVAAARVLGVEPEAIREAISTLPSIPGRMHVLRPPDRPMIVIDYAHTPDALAQVLHAARRWTSGRIWLVFGGRGERDKGKRPEMGMIAAMLADVVIITTDSPYSEDPEMIADDILAGVKRIPDRPYEVILDRAQAIAWAIQHAARNDVVLITGRGHEPFQVVAGIRLAGTDEQLVYDALNNDAPPGAF</sequence>
<dbReference type="GO" id="GO:0071555">
    <property type="term" value="P:cell wall organization"/>
    <property type="evidence" value="ECO:0007669"/>
    <property type="project" value="UniProtKB-KW"/>
</dbReference>